<reference evidence="1" key="1">
    <citation type="journal article" date="2020" name="Microb. Genom.">
        <title>Genetic diversity of clinical and environmental Mucorales isolates obtained from an investigation of mucormycosis cases among solid organ transplant recipients.</title>
        <authorList>
            <person name="Nguyen M.H."/>
            <person name="Kaul D."/>
            <person name="Muto C."/>
            <person name="Cheng S.J."/>
            <person name="Richter R.A."/>
            <person name="Bruno V.M."/>
            <person name="Liu G."/>
            <person name="Beyhan S."/>
            <person name="Sundermann A.J."/>
            <person name="Mounaud S."/>
            <person name="Pasculle A.W."/>
            <person name="Nierman W.C."/>
            <person name="Driscoll E."/>
            <person name="Cumbie R."/>
            <person name="Clancy C.J."/>
            <person name="Dupont C.L."/>
        </authorList>
    </citation>
    <scope>NUCLEOTIDE SEQUENCE</scope>
    <source>
        <strain evidence="1">GL11</strain>
    </source>
</reference>
<keyword evidence="2" id="KW-1185">Reference proteome</keyword>
<comment type="caution">
    <text evidence="1">The sequence shown here is derived from an EMBL/GenBank/DDBJ whole genome shotgun (WGS) entry which is preliminary data.</text>
</comment>
<proteinExistence type="predicted"/>
<protein>
    <submittedName>
        <fullName evidence="1">Uncharacterized protein</fullName>
    </submittedName>
</protein>
<evidence type="ECO:0000313" key="1">
    <source>
        <dbReference type="EMBL" id="KAG1304017.1"/>
    </source>
</evidence>
<dbReference type="EMBL" id="JAANQT010001769">
    <property type="protein sequence ID" value="KAG1304017.1"/>
    <property type="molecule type" value="Genomic_DNA"/>
</dbReference>
<sequence>MEIPVGNSIMRISKTPRFEFPSYVKNIEVDFTSMFSIAQKAKQVMLNTVRDLSNRSKKAIEISVSANSPVLFPHPFIRSL</sequence>
<organism evidence="1 2">
    <name type="scientific">Rhizopus oryzae</name>
    <name type="common">Mucormycosis agent</name>
    <name type="synonym">Rhizopus arrhizus var. delemar</name>
    <dbReference type="NCBI Taxonomy" id="64495"/>
    <lineage>
        <taxon>Eukaryota</taxon>
        <taxon>Fungi</taxon>
        <taxon>Fungi incertae sedis</taxon>
        <taxon>Mucoromycota</taxon>
        <taxon>Mucoromycotina</taxon>
        <taxon>Mucoromycetes</taxon>
        <taxon>Mucorales</taxon>
        <taxon>Mucorineae</taxon>
        <taxon>Rhizopodaceae</taxon>
        <taxon>Rhizopus</taxon>
    </lineage>
</organism>
<evidence type="ECO:0000313" key="2">
    <source>
        <dbReference type="Proteomes" id="UP000716291"/>
    </source>
</evidence>
<dbReference type="Proteomes" id="UP000716291">
    <property type="component" value="Unassembled WGS sequence"/>
</dbReference>
<name>A0A9P7BNI8_RHIOR</name>
<gene>
    <name evidence="1" type="ORF">G6F64_009570</name>
</gene>
<dbReference type="AlphaFoldDB" id="A0A9P7BNI8"/>
<accession>A0A9P7BNI8</accession>